<evidence type="ECO:0000256" key="7">
    <source>
        <dbReference type="ARBA" id="ARBA00023159"/>
    </source>
</evidence>
<evidence type="ECO:0000313" key="20">
    <source>
        <dbReference type="RefSeq" id="XP_013384718.1"/>
    </source>
</evidence>
<dbReference type="Gene3D" id="3.40.1810.10">
    <property type="entry name" value="Transcription factor, MADS-box"/>
    <property type="match status" value="1"/>
</dbReference>
<dbReference type="RefSeq" id="XP_013384660.1">
    <property type="nucleotide sequence ID" value="XM_013529206.1"/>
</dbReference>
<feature type="compositionally biased region" description="Polar residues" evidence="10">
    <location>
        <begin position="153"/>
        <end position="232"/>
    </location>
</feature>
<protein>
    <submittedName>
        <fullName evidence="13 14">Myocyte-specific enhancer factor 2A isoform X1</fullName>
    </submittedName>
</protein>
<dbReference type="RefSeq" id="XP_013384677.1">
    <property type="nucleotide sequence ID" value="XM_013529223.1"/>
</dbReference>
<evidence type="ECO:0000313" key="12">
    <source>
        <dbReference type="Proteomes" id="UP000085678"/>
    </source>
</evidence>
<keyword evidence="3" id="KW-0597">Phosphoprotein</keyword>
<dbReference type="FunFam" id="3.40.1810.10:FF:000001">
    <property type="entry name" value="Myocyte-specific enhancer factor 2A homolog"/>
    <property type="match status" value="1"/>
</dbReference>
<dbReference type="InterPro" id="IPR033896">
    <property type="entry name" value="MEF2-like_N"/>
</dbReference>
<evidence type="ECO:0000256" key="5">
    <source>
        <dbReference type="ARBA" id="ARBA00023015"/>
    </source>
</evidence>
<dbReference type="GO" id="GO:0005634">
    <property type="term" value="C:nucleus"/>
    <property type="evidence" value="ECO:0007669"/>
    <property type="project" value="UniProtKB-SubCell"/>
</dbReference>
<evidence type="ECO:0000313" key="16">
    <source>
        <dbReference type="RefSeq" id="XP_013384685.1"/>
    </source>
</evidence>
<dbReference type="RefSeq" id="XP_013384693.1">
    <property type="nucleotide sequence ID" value="XM_013529239.1"/>
</dbReference>
<evidence type="ECO:0000256" key="10">
    <source>
        <dbReference type="SAM" id="MobiDB-lite"/>
    </source>
</evidence>
<keyword evidence="6" id="KW-0238">DNA-binding</keyword>
<dbReference type="GO" id="GO:0046983">
    <property type="term" value="F:protein dimerization activity"/>
    <property type="evidence" value="ECO:0007669"/>
    <property type="project" value="InterPro"/>
</dbReference>
<dbReference type="PANTHER" id="PTHR11945">
    <property type="entry name" value="MADS BOX PROTEIN"/>
    <property type="match status" value="1"/>
</dbReference>
<sequence length="434" mass="46526">MGRKKIQISRIGDERNRQVTFTKRKFGLMKKAYELSVLCDCEIALIIFNSANKLFQYASTDMDKVLLKYTEYNEPHESRTNKDIIEALNKKEHKGCESPEPDAESYTLTPRTEERYQRINQEFQDMMMKQTGTMRGGVGGYQSMPVSVPIPATHNSGFPNHQQSAGMISNTLMPPQAIPQSSSPRPSSTGGMLDLSQNNYPSQSTSPNPAAVGSTSPGGNMSRGSPPSTQGRPNLRVVIPSTRGEVVSNSEQTEEPLQPRTANNTLATPVVSLATPSLPGTGPYPSGLPTSFAHTDFHLNSADLSAMQGFNTPGGLLPSAWGTQGPLSAAVQAAGLNQPPLSTPTSIHHMATLSVNTGNKMNIKSEPISPSHRESHTPSGQHLRPPSAGHMQGHMSPNHMGAHSNASSPGGSTGGGDYDGPNVKRSRMNDGWSS</sequence>
<evidence type="ECO:0000313" key="14">
    <source>
        <dbReference type="RefSeq" id="XP_013384669.1"/>
    </source>
</evidence>
<evidence type="ECO:0000313" key="19">
    <source>
        <dbReference type="RefSeq" id="XP_013384711.1"/>
    </source>
</evidence>
<keyword evidence="4" id="KW-0221">Differentiation</keyword>
<evidence type="ECO:0000256" key="1">
    <source>
        <dbReference type="ARBA" id="ARBA00004123"/>
    </source>
</evidence>
<dbReference type="PROSITE" id="PS00350">
    <property type="entry name" value="MADS_BOX_1"/>
    <property type="match status" value="1"/>
</dbReference>
<evidence type="ECO:0000256" key="6">
    <source>
        <dbReference type="ARBA" id="ARBA00023125"/>
    </source>
</evidence>
<dbReference type="GO" id="GO:0042826">
    <property type="term" value="F:histone deacetylase binding"/>
    <property type="evidence" value="ECO:0007669"/>
    <property type="project" value="TreeGrafter"/>
</dbReference>
<dbReference type="GO" id="GO:0045944">
    <property type="term" value="P:positive regulation of transcription by RNA polymerase II"/>
    <property type="evidence" value="ECO:0007669"/>
    <property type="project" value="InterPro"/>
</dbReference>
<dbReference type="Pfam" id="PF12347">
    <property type="entry name" value="HJURP_C"/>
    <property type="match status" value="1"/>
</dbReference>
<dbReference type="PROSITE" id="PS50066">
    <property type="entry name" value="MADS_BOX_2"/>
    <property type="match status" value="1"/>
</dbReference>
<dbReference type="GO" id="GO:0030154">
    <property type="term" value="P:cell differentiation"/>
    <property type="evidence" value="ECO:0007669"/>
    <property type="project" value="UniProtKB-KW"/>
</dbReference>
<proteinExistence type="predicted"/>
<gene>
    <name evidence="13 14 15 16 17 18 19 20" type="primary">LOC106154744</name>
</gene>
<evidence type="ECO:0000313" key="13">
    <source>
        <dbReference type="RefSeq" id="XP_013384660.1"/>
    </source>
</evidence>
<evidence type="ECO:0000313" key="15">
    <source>
        <dbReference type="RefSeq" id="XP_013384677.1"/>
    </source>
</evidence>
<dbReference type="RefSeq" id="XP_013384703.1">
    <property type="nucleotide sequence ID" value="XM_013529249.1"/>
</dbReference>
<evidence type="ECO:0000256" key="4">
    <source>
        <dbReference type="ARBA" id="ARBA00022782"/>
    </source>
</evidence>
<reference evidence="13 14" key="1">
    <citation type="submission" date="2025-04" db="UniProtKB">
        <authorList>
            <consortium name="RefSeq"/>
        </authorList>
    </citation>
    <scope>IDENTIFICATION</scope>
    <source>
        <tissue evidence="13 14">Gonads</tissue>
    </source>
</reference>
<dbReference type="STRING" id="7574.A0A1S3HF45"/>
<dbReference type="InterPro" id="IPR036879">
    <property type="entry name" value="TF_MADSbox_sf"/>
</dbReference>
<keyword evidence="2" id="KW-0217">Developmental protein</keyword>
<dbReference type="OrthoDB" id="1898716at2759"/>
<feature type="region of interest" description="Disordered" evidence="10">
    <location>
        <begin position="148"/>
        <end position="235"/>
    </location>
</feature>
<dbReference type="SUPFAM" id="SSF55455">
    <property type="entry name" value="SRF-like"/>
    <property type="match status" value="1"/>
</dbReference>
<dbReference type="PANTHER" id="PTHR11945:SF534">
    <property type="entry name" value="MYOCYTE-SPECIFIC ENHANCER FACTOR 2"/>
    <property type="match status" value="1"/>
</dbReference>
<feature type="domain" description="MADS-box" evidence="11">
    <location>
        <begin position="1"/>
        <end position="61"/>
    </location>
</feature>
<comment type="subcellular location">
    <subcellularLocation>
        <location evidence="1">Nucleus</location>
    </subcellularLocation>
</comment>
<dbReference type="PRINTS" id="PR00404">
    <property type="entry name" value="MADSDOMAIN"/>
</dbReference>
<dbReference type="InterPro" id="IPR022102">
    <property type="entry name" value="HJURP_C"/>
</dbReference>
<keyword evidence="5" id="KW-0805">Transcription regulation</keyword>
<dbReference type="SMART" id="SM00432">
    <property type="entry name" value="MADS"/>
    <property type="match status" value="1"/>
</dbReference>
<evidence type="ECO:0000256" key="8">
    <source>
        <dbReference type="ARBA" id="ARBA00023163"/>
    </source>
</evidence>
<evidence type="ECO:0000313" key="17">
    <source>
        <dbReference type="RefSeq" id="XP_013384693.1"/>
    </source>
</evidence>
<dbReference type="Proteomes" id="UP000085678">
    <property type="component" value="Unplaced"/>
</dbReference>
<name>A0A1S3HF45_LINAN</name>
<dbReference type="GO" id="GO:0007507">
    <property type="term" value="P:heart development"/>
    <property type="evidence" value="ECO:0007669"/>
    <property type="project" value="UniProtKB-ARBA"/>
</dbReference>
<keyword evidence="8" id="KW-0804">Transcription</keyword>
<dbReference type="GeneID" id="106154744"/>
<dbReference type="RefSeq" id="XP_013384669.1">
    <property type="nucleotide sequence ID" value="XM_013529215.1"/>
</dbReference>
<feature type="region of interest" description="Disordered" evidence="10">
    <location>
        <begin position="92"/>
        <end position="111"/>
    </location>
</feature>
<evidence type="ECO:0000259" key="11">
    <source>
        <dbReference type="PROSITE" id="PS50066"/>
    </source>
</evidence>
<evidence type="ECO:0000256" key="9">
    <source>
        <dbReference type="ARBA" id="ARBA00023242"/>
    </source>
</evidence>
<keyword evidence="9" id="KW-0539">Nucleus</keyword>
<dbReference type="RefSeq" id="XP_013384685.1">
    <property type="nucleotide sequence ID" value="XM_013529231.1"/>
</dbReference>
<dbReference type="InterPro" id="IPR002100">
    <property type="entry name" value="TF_MADSbox"/>
</dbReference>
<dbReference type="GO" id="GO:0000981">
    <property type="term" value="F:DNA-binding transcription factor activity, RNA polymerase II-specific"/>
    <property type="evidence" value="ECO:0007669"/>
    <property type="project" value="TreeGrafter"/>
</dbReference>
<dbReference type="RefSeq" id="XP_013384718.1">
    <property type="nucleotide sequence ID" value="XM_013529264.1"/>
</dbReference>
<evidence type="ECO:0000313" key="18">
    <source>
        <dbReference type="RefSeq" id="XP_013384703.1"/>
    </source>
</evidence>
<dbReference type="GO" id="GO:0000978">
    <property type="term" value="F:RNA polymerase II cis-regulatory region sequence-specific DNA binding"/>
    <property type="evidence" value="ECO:0007669"/>
    <property type="project" value="TreeGrafter"/>
</dbReference>
<keyword evidence="12" id="KW-1185">Reference proteome</keyword>
<evidence type="ECO:0000256" key="2">
    <source>
        <dbReference type="ARBA" id="ARBA00022473"/>
    </source>
</evidence>
<dbReference type="CDD" id="cd00265">
    <property type="entry name" value="MADS_MEF2_like"/>
    <property type="match status" value="1"/>
</dbReference>
<accession>A0A1S3HF45</accession>
<keyword evidence="7" id="KW-0010">Activator</keyword>
<dbReference type="KEGG" id="lak:106154744"/>
<organism evidence="12 17">
    <name type="scientific">Lingula anatina</name>
    <name type="common">Brachiopod</name>
    <name type="synonym">Lingula unguis</name>
    <dbReference type="NCBI Taxonomy" id="7574"/>
    <lineage>
        <taxon>Eukaryota</taxon>
        <taxon>Metazoa</taxon>
        <taxon>Spiralia</taxon>
        <taxon>Lophotrochozoa</taxon>
        <taxon>Brachiopoda</taxon>
        <taxon>Linguliformea</taxon>
        <taxon>Lingulata</taxon>
        <taxon>Lingulida</taxon>
        <taxon>Linguloidea</taxon>
        <taxon>Lingulidae</taxon>
        <taxon>Lingula</taxon>
    </lineage>
</organism>
<dbReference type="RefSeq" id="XP_013384711.1">
    <property type="nucleotide sequence ID" value="XM_013529257.2"/>
</dbReference>
<dbReference type="Pfam" id="PF00319">
    <property type="entry name" value="SRF-TF"/>
    <property type="match status" value="1"/>
</dbReference>
<feature type="region of interest" description="Disordered" evidence="10">
    <location>
        <begin position="356"/>
        <end position="434"/>
    </location>
</feature>
<dbReference type="AlphaFoldDB" id="A0A1S3HF45"/>
<evidence type="ECO:0000256" key="3">
    <source>
        <dbReference type="ARBA" id="ARBA00022553"/>
    </source>
</evidence>